<reference evidence="3" key="1">
    <citation type="journal article" date="2022" name="Environ. Microbiol.">
        <title>Geoalkalibacter halelectricus SAP #1 sp. nov. possessing extracellular electron transfer and mineral#reducing capabilities from a haloalkaline environment.</title>
        <authorList>
            <person name="Yadav S."/>
            <person name="Singh R."/>
            <person name="Sundharam S.S."/>
            <person name="Chaudhary S."/>
            <person name="Krishnamurthi S."/>
            <person name="Patil S.A."/>
        </authorList>
    </citation>
    <scope>NUCLEOTIDE SEQUENCE</scope>
    <source>
        <strain evidence="3">SAP-1</strain>
    </source>
</reference>
<protein>
    <submittedName>
        <fullName evidence="3">Uncharacterized protein</fullName>
    </submittedName>
</protein>
<evidence type="ECO:0000256" key="1">
    <source>
        <dbReference type="SAM" id="Phobius"/>
    </source>
</evidence>
<dbReference type="RefSeq" id="WP_260746988.1">
    <property type="nucleotide sequence ID" value="NZ_CP092109.1"/>
</dbReference>
<keyword evidence="1" id="KW-0812">Transmembrane</keyword>
<feature type="transmembrane region" description="Helical" evidence="1">
    <location>
        <begin position="33"/>
        <end position="58"/>
    </location>
</feature>
<feature type="signal peptide" evidence="2">
    <location>
        <begin position="1"/>
        <end position="22"/>
    </location>
</feature>
<keyword evidence="4" id="KW-1185">Reference proteome</keyword>
<sequence length="78" mass="8493">MKRGTWSLICIGLFLGALTVAAAVPGVMDGFAGIVITIFLLYCGIIVVAQLFSALYAMRLMVEDSLDKKRVSRRVDLN</sequence>
<accession>A0ABY5ZHP6</accession>
<keyword evidence="1" id="KW-1133">Transmembrane helix</keyword>
<name>A0ABY5ZHP6_9BACT</name>
<keyword evidence="2" id="KW-0732">Signal</keyword>
<gene>
    <name evidence="3" type="ORF">L9S41_13200</name>
</gene>
<keyword evidence="1" id="KW-0472">Membrane</keyword>
<evidence type="ECO:0000256" key="2">
    <source>
        <dbReference type="SAM" id="SignalP"/>
    </source>
</evidence>
<organism evidence="3 4">
    <name type="scientific">Geoalkalibacter halelectricus</name>
    <dbReference type="NCBI Taxonomy" id="2847045"/>
    <lineage>
        <taxon>Bacteria</taxon>
        <taxon>Pseudomonadati</taxon>
        <taxon>Thermodesulfobacteriota</taxon>
        <taxon>Desulfuromonadia</taxon>
        <taxon>Desulfuromonadales</taxon>
        <taxon>Geoalkalibacteraceae</taxon>
        <taxon>Geoalkalibacter</taxon>
    </lineage>
</organism>
<dbReference type="Proteomes" id="UP001060414">
    <property type="component" value="Chromosome"/>
</dbReference>
<evidence type="ECO:0000313" key="4">
    <source>
        <dbReference type="Proteomes" id="UP001060414"/>
    </source>
</evidence>
<dbReference type="EMBL" id="CP092109">
    <property type="protein sequence ID" value="UWZ78631.1"/>
    <property type="molecule type" value="Genomic_DNA"/>
</dbReference>
<evidence type="ECO:0000313" key="3">
    <source>
        <dbReference type="EMBL" id="UWZ78631.1"/>
    </source>
</evidence>
<feature type="chain" id="PRO_5045268151" evidence="2">
    <location>
        <begin position="23"/>
        <end position="78"/>
    </location>
</feature>
<proteinExistence type="predicted"/>